<dbReference type="PANTHER" id="PTHR32305">
    <property type="match status" value="1"/>
</dbReference>
<feature type="domain" description="DUF6531" evidence="3">
    <location>
        <begin position="225"/>
        <end position="284"/>
    </location>
</feature>
<sequence length="2101" mass="233236">MGINIFISQKGACMYLLFDRKTVHYNRTLILATLITLAFLILPALTKLPIAQAHDCGPVAVTMNVGETTTWQITADLTEDVTHYRPVYTGDTSIATLSPDTEFYSHHGVFTITATGAGQTSFAIEWYYEQTDTGGICEVVVTVKEAKPTPIPTVSPKPTPTVTSPTGLMINDDQYVTPLNNASTNYKKLMRANGGVFIDAACTICPPPDEAFMITSPGLINDAPDPITLHNGEFVLQATDLKIPGRGFDWAFTRTYKSRITYDGTLGHNWDFNYNSRLIEITEDNQDAISTDTFTPVFSSSFTKVGSVVVMDGHGRSDLYGLQSDGAYSTPLGAYTRLTKNEDGSFILRDRQGSKKSYDKNGFLNNLEDRHGNSMKFKRDDNSRLTEVTDTLGRKISYNYNSDGRLTGVKDFADRTIKFEYDGNGDLVSVTSPSVTGTTNGNDFPDGKTTKYTYSSGFDDETLNHGLLTITAPNEVAVGGSPRVINVYETDSTSYAYGRVIKQTYGGTNAGGIAAGGDVTYVYEELTSNPSGTNEPANRVTVTDRNGNKTIYEHNKLGNAISIKEYTKGLRTGEPAYFETGFEYNADGERVKATLPEGNEVENTFAAGDASSTDYTKDRFKQGNLLENKQIPDSDRGGDQQQITPTFTYEPIYNRTRTETDPRGNDAGYAPPNGGTHSKARYTTTYYFDYQEGNNLNAIAEVLGVSSADVQSMLDEAGVKIGLGDLNGDGVTNGVAGNVVKIVYPTANLLSDSNQAKLEGDTSQEIVELFTYNKYGQITSKTDTEGNVTEYDYQPENDPDGDGKDKINGKGKDHFGYLKEAVADTTSSSKRNSGKNSKPAKIKTQYFYDDVGNVIKEVNGRGIATEYVVNELNQRVKITRAASVSKNKGKKKKTNLKAFKYVTYMEYDYNDNIVKKEVENSDSNNGDLAGDFVEYTYSYDILDHLIKETKEVSENETLVTEYHYDANENRIKVIQPEGNYQETEYDERDKVFRSTNVCGCSGGSPNTTYNYDKNGNLVEQIDGEDNNGDGANDSILYGYDGFNRLVKTTDPLGNVAEQVYDPSGNVIKVLRYGAIGGESPKDNSGSGNVLLSQAEYFFDEMNRQYQQDEILFVADGVSTVRTTVLKDGPLGTSDDGRVTTRNEFDRKGRTTFTIADDGDVFESQYDGVNRLIARIDPEGNRADYTYDENNNMTMVKETEVTQEGNSPSLTEKFTTINEYDALDRLVRVTDNIGQTARFTYDSRNNLIYTSDPNGKKTKDKQGLYDGKINKDGNTVHYYYDGINRKIKEERDLRKGGQGNGAIDTSNPYNPDGKITIAYTYDKNSHLTAITDDNGNTTQYDYDDSNRLTQQTNADGTTKTFEYDKDSNLVKATDENGSVTEFTYDALNRLTQKDVTRASGVIGTTQQAFEYDGLSRLTKSLDNNNPNDTADDATVAYAYDSLGRLLEEVQNGKAVSSQWDGSNNRLALIYPNVRKIETSYDKLDRIDTIKDSGSATNIVDYDYIGPGRILERTYSNGVRMTFLNDKRTKNEGYDKARRTVKLRHLTKDNDLVAGFEHGYDRAGNKLYETRLHEFSGKKNVGDVYTYDSVYRLITFNRDVIDPKKASSNAGRSVASPYEERNNTSLYKDKNGKGKAGENQTDWGFDGLGNWLTLTIGTETFKNTANEMNEYVDFKGASQAHDNNGNLTDDGTNTYVYDFANRLYTVSRKTDSAVISAYTYDASGRRIRKVVSNSGDLDGTTNFYLDGWREIEERDDADSVLQQYVFGMYIDEPLVLNRNVDSDDSATSAGDEQLFYHQNTLYSIFALTDNNGEVVEGYQYDAYGLQTVFESGANGTVDFDGDDVVTSGGIGSIDNPYLFTGRRLDPETGVYYYRMRYMNADQGRFVSRDPIGYDTGLLLYEYVGGQPTVRVDPFGLRSQDPCPSGSGWTRRSMPSDDPNDNKFLRAGDYEIAGPSWGGKRYWKPSFSLNYEWVEPPNFQRPQSGCGEGVEGSWSLYFEESSQHSFQITGGVEKAPYQVQGSYSYSFGSTIGNATSWNGKKEGEACKEFLLIGLIEKVSEMKSYYHPYYRGSAPPPEASNGIYTRSVGYAVCERPCGTPQTRNK</sequence>
<reference evidence="4" key="1">
    <citation type="journal article" date="2006" name="Nature">
        <title>Deciphering the evolution and metabolism of an anammox bacterium from a community genome.</title>
        <authorList>
            <person name="Strous M."/>
            <person name="Pelletier E."/>
            <person name="Mangenot S."/>
            <person name="Rattei T."/>
            <person name="Lehner A."/>
            <person name="Taylor M.W."/>
            <person name="Horn M."/>
            <person name="Daims H."/>
            <person name="Bartol-Mavel D."/>
            <person name="Wincker P."/>
            <person name="Barbe V."/>
            <person name="Fonknechten N."/>
            <person name="Vallenet D."/>
            <person name="Segurens B."/>
            <person name="Schenowitz-Truong C."/>
            <person name="Medigue C."/>
            <person name="Collingro A."/>
            <person name="Snel B."/>
            <person name="Dutilh B.E."/>
            <person name="OpDenCamp H.J.M."/>
            <person name="vanDerDrift C."/>
            <person name="Cirpus I."/>
            <person name="vanDePas-Schoonen K.T."/>
            <person name="Harhangi H.R."/>
            <person name="vanNiftrik L."/>
            <person name="Schmid M."/>
            <person name="Keltjens J."/>
            <person name="vanDeVossenberg J."/>
            <person name="Kartal B."/>
            <person name="Meier H."/>
            <person name="Frishman D."/>
            <person name="Huynen M.A."/>
            <person name="Mewes H."/>
            <person name="Weissenbach J."/>
            <person name="Jetten M.S.M."/>
            <person name="Wagner M."/>
            <person name="LePaslier D."/>
        </authorList>
    </citation>
    <scope>NUCLEOTIDE SEQUENCE</scope>
</reference>
<dbReference type="Pfam" id="PF20148">
    <property type="entry name" value="DUF6531"/>
    <property type="match status" value="1"/>
</dbReference>
<feature type="region of interest" description="Disordered" evidence="1">
    <location>
        <begin position="1919"/>
        <end position="1938"/>
    </location>
</feature>
<dbReference type="PANTHER" id="PTHR32305:SF15">
    <property type="entry name" value="PROTEIN RHSA-RELATED"/>
    <property type="match status" value="1"/>
</dbReference>
<feature type="region of interest" description="Disordered" evidence="1">
    <location>
        <begin position="627"/>
        <end position="678"/>
    </location>
</feature>
<keyword evidence="2" id="KW-0472">Membrane</keyword>
<gene>
    <name evidence="4" type="primary">WapA</name>
    <name evidence="4" type="ORF">kuste2726</name>
</gene>
<evidence type="ECO:0000256" key="1">
    <source>
        <dbReference type="SAM" id="MobiDB-lite"/>
    </source>
</evidence>
<name>Q1Q7C5_KUEST</name>
<proteinExistence type="predicted"/>
<dbReference type="Pfam" id="PF05593">
    <property type="entry name" value="RHS_repeat"/>
    <property type="match status" value="5"/>
</dbReference>
<evidence type="ECO:0000256" key="2">
    <source>
        <dbReference type="SAM" id="Phobius"/>
    </source>
</evidence>
<keyword evidence="2" id="KW-0812">Transmembrane</keyword>
<evidence type="ECO:0000313" key="4">
    <source>
        <dbReference type="EMBL" id="CAJ73476.1"/>
    </source>
</evidence>
<reference evidence="4" key="2">
    <citation type="submission" date="2006-01" db="EMBL/GenBank/DDBJ databases">
        <authorList>
            <person name="Genoscope"/>
        </authorList>
    </citation>
    <scope>NUCLEOTIDE SEQUENCE</scope>
</reference>
<feature type="region of interest" description="Disordered" evidence="1">
    <location>
        <begin position="787"/>
        <end position="806"/>
    </location>
</feature>
<organism evidence="4">
    <name type="scientific">Kuenenia stuttgartiensis</name>
    <dbReference type="NCBI Taxonomy" id="174633"/>
    <lineage>
        <taxon>Bacteria</taxon>
        <taxon>Pseudomonadati</taxon>
        <taxon>Planctomycetota</taxon>
        <taxon>Candidatus Brocadiia</taxon>
        <taxon>Candidatus Brocadiales</taxon>
        <taxon>Candidatus Brocadiaceae</taxon>
        <taxon>Candidatus Kuenenia</taxon>
    </lineage>
</organism>
<dbReference type="InterPro" id="IPR050708">
    <property type="entry name" value="T6SS_VgrG/RHS"/>
</dbReference>
<dbReference type="Gene3D" id="2.180.10.10">
    <property type="entry name" value="RHS repeat-associated core"/>
    <property type="match status" value="5"/>
</dbReference>
<feature type="compositionally biased region" description="Basic and acidic residues" evidence="1">
    <location>
        <begin position="1616"/>
        <end position="1634"/>
    </location>
</feature>
<dbReference type="NCBIfam" id="TIGR01643">
    <property type="entry name" value="YD_repeat_2x"/>
    <property type="match status" value="8"/>
</dbReference>
<feature type="transmembrane region" description="Helical" evidence="2">
    <location>
        <begin position="28"/>
        <end position="46"/>
    </location>
</feature>
<feature type="region of interest" description="Disordered" evidence="1">
    <location>
        <begin position="1603"/>
        <end position="1639"/>
    </location>
</feature>
<dbReference type="EMBL" id="CT573071">
    <property type="protein sequence ID" value="CAJ73476.1"/>
    <property type="molecule type" value="Genomic_DNA"/>
</dbReference>
<dbReference type="InterPro" id="IPR031325">
    <property type="entry name" value="RHS_repeat"/>
</dbReference>
<dbReference type="InterPro" id="IPR022385">
    <property type="entry name" value="Rhs_assc_core"/>
</dbReference>
<dbReference type="InterPro" id="IPR006530">
    <property type="entry name" value="YD"/>
</dbReference>
<protein>
    <submittedName>
        <fullName evidence="4">Similar to wall-associated protein</fullName>
    </submittedName>
</protein>
<accession>Q1Q7C5</accession>
<keyword evidence="2" id="KW-1133">Transmembrane helix</keyword>
<dbReference type="NCBIfam" id="TIGR03696">
    <property type="entry name" value="Rhs_assc_core"/>
    <property type="match status" value="1"/>
</dbReference>
<dbReference type="InterPro" id="IPR045351">
    <property type="entry name" value="DUF6531"/>
</dbReference>
<evidence type="ECO:0000259" key="3">
    <source>
        <dbReference type="Pfam" id="PF20148"/>
    </source>
</evidence>